<dbReference type="AlphaFoldDB" id="A0A1G7RZK4"/>
<accession>A0A1G7RZK4</accession>
<sequence length="546" mass="63644">MIKNALTTLLLALIALTGQAQAIPQDWFKADTITIKGSIEGYDAEKFGFTTMQCNYEDVFEKGQATVILDIAPDGTFEKSFVANYPSMNRFYTSKSKVEFFEIPFFVRPGETIDISVRLNEQGKYECFYKNGSSKKVERWLKSRKMMNGQCRSLSSFKGRFIDVQTVADSVWQNLMQCVSSVSQQFHYTPFEVQLAQAEAQVQFLSAMMTCADNHDMRSHKEEDGIYMPEIVDSAEWLAIREGRNYAALRHVDFDNPLLLSCEDFPRTLNHTEYSPMIHTQLFGPIKNEKGEYERPELLSTNKKVFEKVCQNFRDMLNTDDRNSLMIQLCNYKHMQGLFPSWIQFDETKIDTTLRESFRQELATNCASPENMFPIYLSTFSHPFIRQKAEEFYASRMMQEGLTSTLPLDNSVADIIRKVSARYPGRILFVDFWAMWCGNCKFAINKSKQLRAEMAKRNDVKLIFIANEENPENEAYKRYVNEWLADEEIICVNNIEFRRLQELFYFNSIPHYEVFTPDCRRVHDDLISQGYSSLEHLLKRLKEKLK</sequence>
<comment type="subcellular location">
    <subcellularLocation>
        <location evidence="1">Cell envelope</location>
    </subcellularLocation>
</comment>
<dbReference type="EMBL" id="FNCQ01000001">
    <property type="protein sequence ID" value="SDG16212.1"/>
    <property type="molecule type" value="Genomic_DNA"/>
</dbReference>
<reference evidence="8" key="1">
    <citation type="submission" date="2016-10" db="EMBL/GenBank/DDBJ databases">
        <authorList>
            <person name="Varghese N."/>
            <person name="Submissions S."/>
        </authorList>
    </citation>
    <scope>NUCLEOTIDE SEQUENCE [LARGE SCALE GENOMIC DNA]</scope>
    <source>
        <strain evidence="8">BP1-148</strain>
    </source>
</reference>
<dbReference type="STRING" id="645274.SAMN04487901_101149"/>
<dbReference type="PANTHER" id="PTHR42852">
    <property type="entry name" value="THIOL:DISULFIDE INTERCHANGE PROTEIN DSBE"/>
    <property type="match status" value="1"/>
</dbReference>
<dbReference type="Proteomes" id="UP000198779">
    <property type="component" value="Unassembled WGS sequence"/>
</dbReference>
<keyword evidence="8" id="KW-1185">Reference proteome</keyword>
<feature type="chain" id="PRO_5011591721" evidence="5">
    <location>
        <begin position="23"/>
        <end position="546"/>
    </location>
</feature>
<keyword evidence="4" id="KW-0676">Redox-active center</keyword>
<dbReference type="GO" id="GO:0017004">
    <property type="term" value="P:cytochrome complex assembly"/>
    <property type="evidence" value="ECO:0007669"/>
    <property type="project" value="UniProtKB-KW"/>
</dbReference>
<gene>
    <name evidence="7" type="ORF">SAMN04487901_101149</name>
</gene>
<evidence type="ECO:0000256" key="5">
    <source>
        <dbReference type="SAM" id="SignalP"/>
    </source>
</evidence>
<keyword evidence="5" id="KW-0732">Signal</keyword>
<name>A0A1G7RZK4_9BACT</name>
<dbReference type="InterPro" id="IPR012336">
    <property type="entry name" value="Thioredoxin-like_fold"/>
</dbReference>
<dbReference type="PROSITE" id="PS51352">
    <property type="entry name" value="THIOREDOXIN_2"/>
    <property type="match status" value="1"/>
</dbReference>
<organism evidence="7 8">
    <name type="scientific">Prevotella communis</name>
    <dbReference type="NCBI Taxonomy" id="2913614"/>
    <lineage>
        <taxon>Bacteria</taxon>
        <taxon>Pseudomonadati</taxon>
        <taxon>Bacteroidota</taxon>
        <taxon>Bacteroidia</taxon>
        <taxon>Bacteroidales</taxon>
        <taxon>Prevotellaceae</taxon>
        <taxon>Prevotella</taxon>
    </lineage>
</organism>
<dbReference type="InterPro" id="IPR013766">
    <property type="entry name" value="Thioredoxin_domain"/>
</dbReference>
<dbReference type="InterPro" id="IPR036249">
    <property type="entry name" value="Thioredoxin-like_sf"/>
</dbReference>
<dbReference type="InterPro" id="IPR050553">
    <property type="entry name" value="Thioredoxin_ResA/DsbE_sf"/>
</dbReference>
<evidence type="ECO:0000256" key="3">
    <source>
        <dbReference type="ARBA" id="ARBA00023157"/>
    </source>
</evidence>
<evidence type="ECO:0000259" key="6">
    <source>
        <dbReference type="PROSITE" id="PS51352"/>
    </source>
</evidence>
<keyword evidence="3" id="KW-1015">Disulfide bond</keyword>
<feature type="signal peptide" evidence="5">
    <location>
        <begin position="1"/>
        <end position="22"/>
    </location>
</feature>
<dbReference type="SUPFAM" id="SSF52833">
    <property type="entry name" value="Thioredoxin-like"/>
    <property type="match status" value="1"/>
</dbReference>
<protein>
    <submittedName>
        <fullName evidence="7">Thioredoxin-like</fullName>
    </submittedName>
</protein>
<evidence type="ECO:0000256" key="2">
    <source>
        <dbReference type="ARBA" id="ARBA00022748"/>
    </source>
</evidence>
<evidence type="ECO:0000313" key="7">
    <source>
        <dbReference type="EMBL" id="SDG16212.1"/>
    </source>
</evidence>
<feature type="domain" description="Thioredoxin" evidence="6">
    <location>
        <begin position="383"/>
        <end position="546"/>
    </location>
</feature>
<dbReference type="Pfam" id="PF13905">
    <property type="entry name" value="Thioredoxin_8"/>
    <property type="match status" value="1"/>
</dbReference>
<dbReference type="RefSeq" id="WP_091813632.1">
    <property type="nucleotide sequence ID" value="NZ_FNCQ01000001.1"/>
</dbReference>
<evidence type="ECO:0000256" key="4">
    <source>
        <dbReference type="ARBA" id="ARBA00023284"/>
    </source>
</evidence>
<dbReference type="GO" id="GO:0030313">
    <property type="term" value="C:cell envelope"/>
    <property type="evidence" value="ECO:0007669"/>
    <property type="project" value="UniProtKB-SubCell"/>
</dbReference>
<evidence type="ECO:0000313" key="8">
    <source>
        <dbReference type="Proteomes" id="UP000198779"/>
    </source>
</evidence>
<dbReference type="PANTHER" id="PTHR42852:SF6">
    <property type="entry name" value="THIOL:DISULFIDE INTERCHANGE PROTEIN DSBE"/>
    <property type="match status" value="1"/>
</dbReference>
<keyword evidence="2" id="KW-0201">Cytochrome c-type biogenesis</keyword>
<dbReference type="Gene3D" id="3.40.30.10">
    <property type="entry name" value="Glutaredoxin"/>
    <property type="match status" value="1"/>
</dbReference>
<evidence type="ECO:0000256" key="1">
    <source>
        <dbReference type="ARBA" id="ARBA00004196"/>
    </source>
</evidence>
<proteinExistence type="predicted"/>